<reference evidence="2 3" key="1">
    <citation type="journal article" date="2019" name="Genome Biol. Evol.">
        <title>Insights into the evolution of the New World diploid cottons (Gossypium, subgenus Houzingenia) based on genome sequencing.</title>
        <authorList>
            <person name="Grover C.E."/>
            <person name="Arick M.A. 2nd"/>
            <person name="Thrash A."/>
            <person name="Conover J.L."/>
            <person name="Sanders W.S."/>
            <person name="Peterson D.G."/>
            <person name="Frelichowski J.E."/>
            <person name="Scheffler J.A."/>
            <person name="Scheffler B.E."/>
            <person name="Wendel J.F."/>
        </authorList>
    </citation>
    <scope>NUCLEOTIDE SEQUENCE [LARGE SCALE GENOMIC DNA]</scope>
    <source>
        <strain evidence="2">27</strain>
        <tissue evidence="2">Leaf</tissue>
    </source>
</reference>
<gene>
    <name evidence="2" type="ORF">Godav_017724</name>
</gene>
<keyword evidence="3" id="KW-1185">Reference proteome</keyword>
<name>A0A7J8QUY5_GOSDV</name>
<feature type="region of interest" description="Disordered" evidence="1">
    <location>
        <begin position="1"/>
        <end position="25"/>
    </location>
</feature>
<accession>A0A7J8QUY5</accession>
<protein>
    <submittedName>
        <fullName evidence="2">Uncharacterized protein</fullName>
    </submittedName>
</protein>
<evidence type="ECO:0000256" key="1">
    <source>
        <dbReference type="SAM" id="MobiDB-lite"/>
    </source>
</evidence>
<comment type="caution">
    <text evidence="2">The sequence shown here is derived from an EMBL/GenBank/DDBJ whole genome shotgun (WGS) entry which is preliminary data.</text>
</comment>
<organism evidence="2 3">
    <name type="scientific">Gossypium davidsonii</name>
    <name type="common">Davidson's cotton</name>
    <name type="synonym">Gossypium klotzschianum subsp. davidsonii</name>
    <dbReference type="NCBI Taxonomy" id="34287"/>
    <lineage>
        <taxon>Eukaryota</taxon>
        <taxon>Viridiplantae</taxon>
        <taxon>Streptophyta</taxon>
        <taxon>Embryophyta</taxon>
        <taxon>Tracheophyta</taxon>
        <taxon>Spermatophyta</taxon>
        <taxon>Magnoliopsida</taxon>
        <taxon>eudicotyledons</taxon>
        <taxon>Gunneridae</taxon>
        <taxon>Pentapetalae</taxon>
        <taxon>rosids</taxon>
        <taxon>malvids</taxon>
        <taxon>Malvales</taxon>
        <taxon>Malvaceae</taxon>
        <taxon>Malvoideae</taxon>
        <taxon>Gossypium</taxon>
    </lineage>
</organism>
<sequence length="25" mass="2588">MAENNSGSSGGSNLVDNLVGRPKRK</sequence>
<feature type="compositionally biased region" description="Low complexity" evidence="1">
    <location>
        <begin position="1"/>
        <end position="13"/>
    </location>
</feature>
<dbReference type="Proteomes" id="UP000593561">
    <property type="component" value="Unassembled WGS sequence"/>
</dbReference>
<evidence type="ECO:0000313" key="3">
    <source>
        <dbReference type="Proteomes" id="UP000593561"/>
    </source>
</evidence>
<dbReference type="EMBL" id="JABFAC010000001">
    <property type="protein sequence ID" value="MBA0605113.1"/>
    <property type="molecule type" value="Genomic_DNA"/>
</dbReference>
<dbReference type="AlphaFoldDB" id="A0A7J8QUY5"/>
<proteinExistence type="predicted"/>
<evidence type="ECO:0000313" key="2">
    <source>
        <dbReference type="EMBL" id="MBA0605113.1"/>
    </source>
</evidence>